<protein>
    <submittedName>
        <fullName evidence="1">Uncharacterized protein</fullName>
    </submittedName>
</protein>
<dbReference type="OrthoDB" id="160571at2"/>
<dbReference type="RefSeq" id="WP_097643032.1">
    <property type="nucleotide sequence ID" value="NZ_NQWI01000015.1"/>
</dbReference>
<accession>A0A2A6RMK3</accession>
<gene>
    <name evidence="1" type="ORF">CJ255_05200</name>
</gene>
<proteinExistence type="predicted"/>
<name>A0A2A6RMK3_9CHLR</name>
<comment type="caution">
    <text evidence="1">The sequence shown here is derived from an EMBL/GenBank/DDBJ whole genome shotgun (WGS) entry which is preliminary data.</text>
</comment>
<evidence type="ECO:0000313" key="1">
    <source>
        <dbReference type="EMBL" id="PDW04089.1"/>
    </source>
</evidence>
<dbReference type="Proteomes" id="UP000220527">
    <property type="component" value="Unassembled WGS sequence"/>
</dbReference>
<dbReference type="AlphaFoldDB" id="A0A2A6RMK3"/>
<sequence>MKKGYLYRLVPVDAERLRALIADLVGTPCWSFGGAAQWDFEPKAGTGNLRAITQWAEIDLKGDFGHAFSGQAEVRWKRHDEKHYDVLVLTETVRKIDGATTLAAGWDVETPTERAIIQDGQRPSISYSLYHAPNGAVQFLRYRSQEGSEEGVALPENPT</sequence>
<reference evidence="2" key="1">
    <citation type="submission" date="2017-08" db="EMBL/GenBank/DDBJ databases">
        <authorList>
            <person name="Grouzdev D.S."/>
            <person name="Gaisin V.A."/>
            <person name="Rysina M.S."/>
            <person name="Gorlenko V.M."/>
        </authorList>
    </citation>
    <scope>NUCLEOTIDE SEQUENCE [LARGE SCALE GENOMIC DNA]</scope>
    <source>
        <strain evidence="2">Kir15-3F</strain>
    </source>
</reference>
<organism evidence="1 2">
    <name type="scientific">Candidatus Viridilinea mediisalina</name>
    <dbReference type="NCBI Taxonomy" id="2024553"/>
    <lineage>
        <taxon>Bacteria</taxon>
        <taxon>Bacillati</taxon>
        <taxon>Chloroflexota</taxon>
        <taxon>Chloroflexia</taxon>
        <taxon>Chloroflexales</taxon>
        <taxon>Chloroflexineae</taxon>
        <taxon>Oscillochloridaceae</taxon>
        <taxon>Candidatus Viridilinea</taxon>
    </lineage>
</organism>
<keyword evidence="2" id="KW-1185">Reference proteome</keyword>
<evidence type="ECO:0000313" key="2">
    <source>
        <dbReference type="Proteomes" id="UP000220527"/>
    </source>
</evidence>
<dbReference type="EMBL" id="NQWI01000015">
    <property type="protein sequence ID" value="PDW04089.1"/>
    <property type="molecule type" value="Genomic_DNA"/>
</dbReference>